<dbReference type="InterPro" id="IPR003593">
    <property type="entry name" value="AAA+_ATPase"/>
</dbReference>
<accession>A0ABY9CIY6</accession>
<keyword evidence="3 9" id="KW-0812">Transmembrane</keyword>
<reference evidence="11 12" key="1">
    <citation type="journal article" date="2023" name="Hortic Res">
        <title>The complete reference genome for grapevine (Vitis vinifera L.) genetics and breeding.</title>
        <authorList>
            <person name="Shi X."/>
            <person name="Cao S."/>
            <person name="Wang X."/>
            <person name="Huang S."/>
            <person name="Wang Y."/>
            <person name="Liu Z."/>
            <person name="Liu W."/>
            <person name="Leng X."/>
            <person name="Peng Y."/>
            <person name="Wang N."/>
            <person name="Wang Y."/>
            <person name="Ma Z."/>
            <person name="Xu X."/>
            <person name="Zhang F."/>
            <person name="Xue H."/>
            <person name="Zhong H."/>
            <person name="Wang Y."/>
            <person name="Zhang K."/>
            <person name="Velt A."/>
            <person name="Avia K."/>
            <person name="Holtgrawe D."/>
            <person name="Grimplet J."/>
            <person name="Matus J.T."/>
            <person name="Ware D."/>
            <person name="Wu X."/>
            <person name="Wang H."/>
            <person name="Liu C."/>
            <person name="Fang Y."/>
            <person name="Rustenholz C."/>
            <person name="Cheng Z."/>
            <person name="Xiao H."/>
            <person name="Zhou Y."/>
        </authorList>
    </citation>
    <scope>NUCLEOTIDE SEQUENCE [LARGE SCALE GENOMIC DNA]</scope>
    <source>
        <strain evidence="12">cv. Pinot noir / PN40024</strain>
        <tissue evidence="11">Leaf</tissue>
    </source>
</reference>
<dbReference type="Pfam" id="PF08370">
    <property type="entry name" value="PDR_assoc"/>
    <property type="match status" value="1"/>
</dbReference>
<evidence type="ECO:0000259" key="10">
    <source>
        <dbReference type="PROSITE" id="PS50893"/>
    </source>
</evidence>
<proteinExistence type="inferred from homology"/>
<feature type="transmembrane region" description="Helical" evidence="9">
    <location>
        <begin position="208"/>
        <end position="227"/>
    </location>
</feature>
<evidence type="ECO:0000256" key="2">
    <source>
        <dbReference type="ARBA" id="ARBA00006012"/>
    </source>
</evidence>
<gene>
    <name evidence="11" type="ORF">VitviT2T_013528</name>
</gene>
<protein>
    <recommendedName>
        <fullName evidence="10">ABC transporter domain-containing protein</fullName>
    </recommendedName>
</protein>
<dbReference type="Proteomes" id="UP001227230">
    <property type="component" value="Chromosome 9"/>
</dbReference>
<keyword evidence="7 9" id="KW-0472">Membrane</keyword>
<name>A0ABY9CIY6_VITVI</name>
<organism evidence="11 12">
    <name type="scientific">Vitis vinifera</name>
    <name type="common">Grape</name>
    <dbReference type="NCBI Taxonomy" id="29760"/>
    <lineage>
        <taxon>Eukaryota</taxon>
        <taxon>Viridiplantae</taxon>
        <taxon>Streptophyta</taxon>
        <taxon>Embryophyta</taxon>
        <taxon>Tracheophyta</taxon>
        <taxon>Spermatophyta</taxon>
        <taxon>Magnoliopsida</taxon>
        <taxon>eudicotyledons</taxon>
        <taxon>Gunneridae</taxon>
        <taxon>Pentapetalae</taxon>
        <taxon>rosids</taxon>
        <taxon>Vitales</taxon>
        <taxon>Vitaceae</taxon>
        <taxon>Viteae</taxon>
        <taxon>Vitis</taxon>
    </lineage>
</organism>
<evidence type="ECO:0000313" key="11">
    <source>
        <dbReference type="EMBL" id="WJZ94690.1"/>
    </source>
</evidence>
<evidence type="ECO:0000256" key="9">
    <source>
        <dbReference type="SAM" id="Phobius"/>
    </source>
</evidence>
<dbReference type="InterPro" id="IPR027417">
    <property type="entry name" value="P-loop_NTPase"/>
</dbReference>
<feature type="region of interest" description="Disordered" evidence="8">
    <location>
        <begin position="450"/>
        <end position="469"/>
    </location>
</feature>
<evidence type="ECO:0000256" key="4">
    <source>
        <dbReference type="ARBA" id="ARBA00022741"/>
    </source>
</evidence>
<sequence>MDEISTGLDSSTTYQIVNSLRQTVHILNGTALISLLQPAPETYDLFDDIILLSDSRIIYQGPREDVLNFFESMGFRCPERKGVADFLQEVTSRKDQEQYWAHKDEPYSFVTAKEFAEAFQSFHFGRKLGDELATPFDKTKSHPAALKTEKYGVGKKELLDACISREYLLMKRNSFVYIFKLTQLTIVAMIAMTIFLRTEMPKNTTEDGIIYTGALFFTVMKVMFNGMSELAMTILKLPVFYKQRGLLFYPAWAYALPSWFLKIPITFVEVGLWVFITYYVIGFDPNVGRLFRQYLLLLLLNQTASSLFRFIAAACRSMIVANTFGSFALVLPFALGGFVLSRESVKKWWIWGYWSSPMMYAQNAIVVNEFLGKSWSKNASTNSTESLGVAVLKARGFFTEAHWYWIGAGALLGFIFVFNFCYTVALTYLNPFEKPRAVITVESDNAKTEGKIELSSHRKGSIDQTASTESGEEIGRSISSVSSSVRAEAIAEARRNNKKGMVLPFQPLSITFDDIRYSVDMPEEMKSQGVPEDRLELLKGVSGAFRPGVLTALMGVSGAGKSTLMDVLAGRKTGGYIEGSISISGYPKKQETFARISGYCEQNDIHSPHVTVHESLLYSAWLRLPPNVDAETRKMFIEEVMELVELTPLRDTLVGLPGVNGLSTEQRKRLTIAVELVANPSIIFMDEPTSGLDARAAAIVMRTRTHAHIEFDFSSDYNFNRSGFAKFLLVLQESSSFLLAMSTPKTRRAGSMRWRTPNVEIFSQSTRGEDDEDALKWAALEKLPTYNRLRKGLLLGSEGEGFEVDIHNLWLQDKKNLVERLIKIVEENNEKFLLKLKNRMDRCQGVGDRYDMLAELSRREKAANIKPDPDLDVFMKAAATEGQKENVVTDYTLKILGLDICADTMESSSFLFAMSTPETRRAGSMRWRTPDVEIFSQSTRGEDDEEALKWAALEKLPTYNRLRKGLLLGSEGEAIEVDIHSLGLQDKKNLVERLIKIAEEDNEKFLLKLKNRMDGVGIELPEIEVRYEHLTIDGEAYVGSRAFPSFFNFIFNQVENILHGLRILPTRKRKFTILRDVSGIIKPGRLTLLLGPPSSGKTTFLLALSGKLDPSLKVTGRVTQWSWHE</sequence>
<evidence type="ECO:0000256" key="1">
    <source>
        <dbReference type="ARBA" id="ARBA00004141"/>
    </source>
</evidence>
<dbReference type="EMBL" id="CP126656">
    <property type="protein sequence ID" value="WJZ94690.1"/>
    <property type="molecule type" value="Genomic_DNA"/>
</dbReference>
<dbReference type="PROSITE" id="PS50893">
    <property type="entry name" value="ABC_TRANSPORTER_2"/>
    <property type="match status" value="1"/>
</dbReference>
<dbReference type="Pfam" id="PF00005">
    <property type="entry name" value="ABC_tran"/>
    <property type="match status" value="1"/>
</dbReference>
<comment type="subcellular location">
    <subcellularLocation>
        <location evidence="1">Membrane</location>
        <topology evidence="1">Multi-pass membrane protein</topology>
    </subcellularLocation>
</comment>
<dbReference type="InterPro" id="IPR013581">
    <property type="entry name" value="PDR_assoc"/>
</dbReference>
<evidence type="ECO:0000313" key="12">
    <source>
        <dbReference type="Proteomes" id="UP001227230"/>
    </source>
</evidence>
<dbReference type="Gene3D" id="3.40.50.300">
    <property type="entry name" value="P-loop containing nucleotide triphosphate hydrolases"/>
    <property type="match status" value="3"/>
</dbReference>
<dbReference type="InterPro" id="IPR003439">
    <property type="entry name" value="ABC_transporter-like_ATP-bd"/>
</dbReference>
<evidence type="ECO:0000256" key="6">
    <source>
        <dbReference type="ARBA" id="ARBA00022989"/>
    </source>
</evidence>
<dbReference type="PANTHER" id="PTHR48040:SF20">
    <property type="entry name" value="PLEIOTROPIC DRUG RESISTANCE PROTEIN 1"/>
    <property type="match status" value="1"/>
</dbReference>
<evidence type="ECO:0000256" key="7">
    <source>
        <dbReference type="ARBA" id="ARBA00023136"/>
    </source>
</evidence>
<evidence type="ECO:0000256" key="5">
    <source>
        <dbReference type="ARBA" id="ARBA00022840"/>
    </source>
</evidence>
<dbReference type="InterPro" id="IPR029481">
    <property type="entry name" value="ABC_trans_N"/>
</dbReference>
<evidence type="ECO:0000256" key="8">
    <source>
        <dbReference type="SAM" id="MobiDB-lite"/>
    </source>
</evidence>
<keyword evidence="5" id="KW-0067">ATP-binding</keyword>
<feature type="transmembrane region" description="Helical" evidence="9">
    <location>
        <begin position="403"/>
        <end position="429"/>
    </location>
</feature>
<feature type="transmembrane region" description="Helical" evidence="9">
    <location>
        <begin position="318"/>
        <end position="340"/>
    </location>
</feature>
<dbReference type="PANTHER" id="PTHR48040">
    <property type="entry name" value="PLEIOTROPIC DRUG RESISTANCE PROTEIN 1-LIKE ISOFORM X1"/>
    <property type="match status" value="1"/>
</dbReference>
<keyword evidence="4" id="KW-0547">Nucleotide-binding</keyword>
<feature type="transmembrane region" description="Helical" evidence="9">
    <location>
        <begin position="175"/>
        <end position="196"/>
    </location>
</feature>
<evidence type="ECO:0000256" key="3">
    <source>
        <dbReference type="ARBA" id="ARBA00022692"/>
    </source>
</evidence>
<keyword evidence="6 9" id="KW-1133">Transmembrane helix</keyword>
<feature type="transmembrane region" description="Helical" evidence="9">
    <location>
        <begin position="263"/>
        <end position="282"/>
    </location>
</feature>
<comment type="similarity">
    <text evidence="2">Belongs to the ABC transporter superfamily. ABCG family. PDR (TC 3.A.1.205) subfamily.</text>
</comment>
<keyword evidence="12" id="KW-1185">Reference proteome</keyword>
<dbReference type="Pfam" id="PF01061">
    <property type="entry name" value="ABC2_membrane"/>
    <property type="match status" value="1"/>
</dbReference>
<feature type="transmembrane region" description="Helical" evidence="9">
    <location>
        <begin position="294"/>
        <end position="312"/>
    </location>
</feature>
<feature type="domain" description="ABC transporter" evidence="10">
    <location>
        <begin position="510"/>
        <end position="768"/>
    </location>
</feature>
<dbReference type="InterPro" id="IPR013525">
    <property type="entry name" value="ABC2_TM"/>
</dbReference>
<dbReference type="Pfam" id="PF14510">
    <property type="entry name" value="ABC_trans_N"/>
    <property type="match status" value="1"/>
</dbReference>
<dbReference type="SUPFAM" id="SSF52540">
    <property type="entry name" value="P-loop containing nucleoside triphosphate hydrolases"/>
    <property type="match status" value="3"/>
</dbReference>
<dbReference type="SMART" id="SM00382">
    <property type="entry name" value="AAA"/>
    <property type="match status" value="1"/>
</dbReference>